<dbReference type="PROSITE" id="PS50979">
    <property type="entry name" value="BC"/>
    <property type="match status" value="1"/>
</dbReference>
<dbReference type="InterPro" id="IPR011054">
    <property type="entry name" value="Rudment_hybrid_motif"/>
</dbReference>
<dbReference type="SMART" id="SM00878">
    <property type="entry name" value="Biotin_carb_C"/>
    <property type="match status" value="1"/>
</dbReference>
<protein>
    <recommendedName>
        <fullName evidence="1">biotin carboxylase</fullName>
        <ecNumber evidence="1">6.3.4.14</ecNumber>
    </recommendedName>
</protein>
<gene>
    <name evidence="9" type="ORF">ENQ20_13905</name>
</gene>
<dbReference type="SUPFAM" id="SSF51246">
    <property type="entry name" value="Rudiment single hybrid motif"/>
    <property type="match status" value="1"/>
</dbReference>
<dbReference type="EC" id="6.3.4.14" evidence="1"/>
<dbReference type="InterPro" id="IPR005481">
    <property type="entry name" value="BC-like_N"/>
</dbReference>
<dbReference type="GO" id="GO:0005524">
    <property type="term" value="F:ATP binding"/>
    <property type="evidence" value="ECO:0007669"/>
    <property type="project" value="UniProtKB-UniRule"/>
</dbReference>
<dbReference type="GO" id="GO:0046872">
    <property type="term" value="F:metal ion binding"/>
    <property type="evidence" value="ECO:0007669"/>
    <property type="project" value="InterPro"/>
</dbReference>
<dbReference type="GO" id="GO:0004075">
    <property type="term" value="F:biotin carboxylase activity"/>
    <property type="evidence" value="ECO:0007669"/>
    <property type="project" value="UniProtKB-EC"/>
</dbReference>
<evidence type="ECO:0000313" key="9">
    <source>
        <dbReference type="EMBL" id="HDX32562.1"/>
    </source>
</evidence>
<dbReference type="PANTHER" id="PTHR18866">
    <property type="entry name" value="CARBOXYLASE:PYRUVATE/ACETYL-COA/PROPIONYL-COA CARBOXYLASE"/>
    <property type="match status" value="1"/>
</dbReference>
<evidence type="ECO:0000256" key="1">
    <source>
        <dbReference type="ARBA" id="ARBA00013263"/>
    </source>
</evidence>
<dbReference type="Gene3D" id="3.30.470.20">
    <property type="entry name" value="ATP-grasp fold, B domain"/>
    <property type="match status" value="1"/>
</dbReference>
<name>A0A7C1JM06_9CHLR</name>
<organism evidence="9">
    <name type="scientific">Caldilinea aerophila</name>
    <dbReference type="NCBI Taxonomy" id="133453"/>
    <lineage>
        <taxon>Bacteria</taxon>
        <taxon>Bacillati</taxon>
        <taxon>Chloroflexota</taxon>
        <taxon>Caldilineae</taxon>
        <taxon>Caldilineales</taxon>
        <taxon>Caldilineaceae</taxon>
        <taxon>Caldilinea</taxon>
    </lineage>
</organism>
<evidence type="ECO:0000259" key="8">
    <source>
        <dbReference type="PROSITE" id="PS50979"/>
    </source>
</evidence>
<evidence type="ECO:0000256" key="3">
    <source>
        <dbReference type="ARBA" id="ARBA00022741"/>
    </source>
</evidence>
<evidence type="ECO:0000256" key="5">
    <source>
        <dbReference type="ARBA" id="ARBA00023267"/>
    </source>
</evidence>
<keyword evidence="4 6" id="KW-0067">ATP-binding</keyword>
<evidence type="ECO:0000259" key="7">
    <source>
        <dbReference type="PROSITE" id="PS50975"/>
    </source>
</evidence>
<evidence type="ECO:0000256" key="2">
    <source>
        <dbReference type="ARBA" id="ARBA00022598"/>
    </source>
</evidence>
<dbReference type="PANTHER" id="PTHR18866:SF33">
    <property type="entry name" value="METHYLCROTONOYL-COA CARBOXYLASE SUBUNIT ALPHA, MITOCHONDRIAL-RELATED"/>
    <property type="match status" value="1"/>
</dbReference>
<dbReference type="Pfam" id="PF02785">
    <property type="entry name" value="Biotin_carb_C"/>
    <property type="match status" value="1"/>
</dbReference>
<dbReference type="EMBL" id="DSMG01000142">
    <property type="protein sequence ID" value="HDX32562.1"/>
    <property type="molecule type" value="Genomic_DNA"/>
</dbReference>
<evidence type="ECO:0000256" key="6">
    <source>
        <dbReference type="PROSITE-ProRule" id="PRU00409"/>
    </source>
</evidence>
<feature type="domain" description="ATP-grasp" evidence="7">
    <location>
        <begin position="117"/>
        <end position="316"/>
    </location>
</feature>
<dbReference type="InterPro" id="IPR011764">
    <property type="entry name" value="Biotin_carboxylation_dom"/>
</dbReference>
<sequence length="498" mass="56079">MFKKILIANRGEIATRIIRTCREMGIWSVALYTPTDRDSLHVRLADEAHMIHTPNRYGDADEVLAIAKAVGAEAIHPGYGFLAEEADFAERCAAEGIVFIGPPPAVIRTLRNKMLTMEMVKRAGYRVPVYAELPDAYADEATLQQTAAQVGYPLVVKSARGGRGRGARVVMHPDKLADAVRSARREAQLIYGDDHLYLERAIAPSHYLTVQILADVHGNIVHLGEREGSLLRHNQKLIEESPSPALTDAQREELWTAAIDIARLFNFQNTGAVEFLMDTAGHFHFTEIKARIQIEHGVSEMVSGVDIVREQIRIAAGEPLLRTQEQIRLQGWAMHCRINAEDPWNDYLPSPGRLTRFRLPQGPDVRVDTYGYAGCAIPERFDPLLANLIVKGDDRAMCLSRMRRALMEFRIVGVQTNAPLHKQLIQHPIFVAGTYDTNFMARFRFDVSANTNAETCRDLVAIVAVAYLMRRRLDRPVIPPRFQSGWHRSARRLPARWT</sequence>
<reference evidence="9" key="1">
    <citation type="journal article" date="2020" name="mSystems">
        <title>Genome- and Community-Level Interaction Insights into Carbon Utilization and Element Cycling Functions of Hydrothermarchaeota in Hydrothermal Sediment.</title>
        <authorList>
            <person name="Zhou Z."/>
            <person name="Liu Y."/>
            <person name="Xu W."/>
            <person name="Pan J."/>
            <person name="Luo Z.H."/>
            <person name="Li M."/>
        </authorList>
    </citation>
    <scope>NUCLEOTIDE SEQUENCE [LARGE SCALE GENOMIC DNA]</scope>
    <source>
        <strain evidence="9">SpSt-289</strain>
    </source>
</reference>
<dbReference type="InterPro" id="IPR016185">
    <property type="entry name" value="PreATP-grasp_dom_sf"/>
</dbReference>
<dbReference type="InterPro" id="IPR005479">
    <property type="entry name" value="CPAse_ATP-bd"/>
</dbReference>
<evidence type="ECO:0000256" key="4">
    <source>
        <dbReference type="ARBA" id="ARBA00022840"/>
    </source>
</evidence>
<keyword evidence="2" id="KW-0436">Ligase</keyword>
<keyword evidence="5" id="KW-0092">Biotin</keyword>
<dbReference type="SUPFAM" id="SSF52440">
    <property type="entry name" value="PreATP-grasp domain"/>
    <property type="match status" value="1"/>
</dbReference>
<feature type="domain" description="Biotin carboxylation" evidence="8">
    <location>
        <begin position="1"/>
        <end position="445"/>
    </location>
</feature>
<dbReference type="SUPFAM" id="SSF56059">
    <property type="entry name" value="Glutathione synthetase ATP-binding domain-like"/>
    <property type="match status" value="1"/>
</dbReference>
<dbReference type="AlphaFoldDB" id="A0A7C1JM06"/>
<keyword evidence="3 6" id="KW-0547">Nucleotide-binding</keyword>
<dbReference type="InterPro" id="IPR050856">
    <property type="entry name" value="Biotin_carboxylase_complex"/>
</dbReference>
<accession>A0A7C1JM06</accession>
<dbReference type="Pfam" id="PF02786">
    <property type="entry name" value="CPSase_L_D2"/>
    <property type="match status" value="1"/>
</dbReference>
<dbReference type="Pfam" id="PF00289">
    <property type="entry name" value="Biotin_carb_N"/>
    <property type="match status" value="1"/>
</dbReference>
<dbReference type="InterPro" id="IPR011761">
    <property type="entry name" value="ATP-grasp"/>
</dbReference>
<dbReference type="PROSITE" id="PS50975">
    <property type="entry name" value="ATP_GRASP"/>
    <property type="match status" value="1"/>
</dbReference>
<comment type="caution">
    <text evidence="9">The sequence shown here is derived from an EMBL/GenBank/DDBJ whole genome shotgun (WGS) entry which is preliminary data.</text>
</comment>
<proteinExistence type="predicted"/>
<dbReference type="InterPro" id="IPR005482">
    <property type="entry name" value="Biotin_COase_C"/>
</dbReference>